<comment type="caution">
    <text evidence="18">Lacks conserved residue(s) required for the propagation of feature annotation.</text>
</comment>
<feature type="domain" description="YjeF C-terminal" evidence="20">
    <location>
        <begin position="239"/>
        <end position="520"/>
    </location>
</feature>
<dbReference type="HAMAP" id="MF_01966">
    <property type="entry name" value="NADHX_epimerase"/>
    <property type="match status" value="1"/>
</dbReference>
<feature type="domain" description="YjeF N-terminal" evidence="21">
    <location>
        <begin position="9"/>
        <end position="229"/>
    </location>
</feature>
<dbReference type="InterPro" id="IPR029056">
    <property type="entry name" value="Ribokinase-like"/>
</dbReference>
<dbReference type="Proteomes" id="UP000198896">
    <property type="component" value="Unassembled WGS sequence"/>
</dbReference>
<evidence type="ECO:0000256" key="16">
    <source>
        <dbReference type="ARBA" id="ARBA00049209"/>
    </source>
</evidence>
<feature type="binding site" evidence="18">
    <location>
        <begin position="138"/>
        <end position="144"/>
    </location>
    <ligand>
        <name>(6S)-NADPHX</name>
        <dbReference type="ChEBI" id="CHEBI:64076"/>
    </ligand>
</feature>
<feature type="binding site" evidence="18">
    <location>
        <position position="60"/>
    </location>
    <ligand>
        <name>K(+)</name>
        <dbReference type="ChEBI" id="CHEBI:29103"/>
    </ligand>
</feature>
<evidence type="ECO:0000256" key="18">
    <source>
        <dbReference type="HAMAP-Rule" id="MF_01966"/>
    </source>
</evidence>
<protein>
    <recommendedName>
        <fullName evidence="19">Bifunctional NAD(P)H-hydrate repair enzyme</fullName>
    </recommendedName>
    <alternativeName>
        <fullName evidence="19">Nicotinamide nucleotide repair protein</fullName>
    </alternativeName>
    <domain>
        <recommendedName>
            <fullName evidence="19">ADP-dependent (S)-NAD(P)H-hydrate dehydratase</fullName>
            <ecNumber evidence="19">4.2.1.136</ecNumber>
        </recommendedName>
        <alternativeName>
            <fullName evidence="19">ADP-dependent NAD(P)HX dehydratase</fullName>
        </alternativeName>
    </domain>
    <domain>
        <recommendedName>
            <fullName evidence="19">NAD(P)H-hydrate epimerase</fullName>
            <ecNumber evidence="19">5.1.99.6</ecNumber>
        </recommendedName>
    </domain>
</protein>
<comment type="similarity">
    <text evidence="17">Belongs to the NnrD/CARKD family.</text>
</comment>
<evidence type="ECO:0000256" key="4">
    <source>
        <dbReference type="ARBA" id="ARBA00009524"/>
    </source>
</evidence>
<keyword evidence="5 18" id="KW-0479">Metal-binding</keyword>
<dbReference type="STRING" id="1123323.SAMN05216245_10757"/>
<evidence type="ECO:0000256" key="1">
    <source>
        <dbReference type="ARBA" id="ARBA00000013"/>
    </source>
</evidence>
<evidence type="ECO:0000256" key="6">
    <source>
        <dbReference type="ARBA" id="ARBA00022741"/>
    </source>
</evidence>
<dbReference type="GO" id="GO:0005524">
    <property type="term" value="F:ATP binding"/>
    <property type="evidence" value="ECO:0007669"/>
    <property type="project" value="UniProtKB-UniRule"/>
</dbReference>
<dbReference type="EMBL" id="FONL01000007">
    <property type="protein sequence ID" value="SFE48157.1"/>
    <property type="molecule type" value="Genomic_DNA"/>
</dbReference>
<comment type="similarity">
    <text evidence="18">Belongs to the NnrE/AIBP family.</text>
</comment>
<dbReference type="RefSeq" id="WP_093913437.1">
    <property type="nucleotide sequence ID" value="NZ_FONL01000007.1"/>
</dbReference>
<evidence type="ECO:0000256" key="12">
    <source>
        <dbReference type="ARBA" id="ARBA00023239"/>
    </source>
</evidence>
<dbReference type="OrthoDB" id="9806925at2"/>
<organism evidence="22 23">
    <name type="scientific">Succiniclasticum ruminis DSM 9236</name>
    <dbReference type="NCBI Taxonomy" id="1123323"/>
    <lineage>
        <taxon>Bacteria</taxon>
        <taxon>Bacillati</taxon>
        <taxon>Bacillota</taxon>
        <taxon>Negativicutes</taxon>
        <taxon>Acidaminococcales</taxon>
        <taxon>Acidaminococcaceae</taxon>
        <taxon>Succiniclasticum</taxon>
    </lineage>
</organism>
<evidence type="ECO:0000259" key="21">
    <source>
        <dbReference type="PROSITE" id="PS51385"/>
    </source>
</evidence>
<evidence type="ECO:0000256" key="11">
    <source>
        <dbReference type="ARBA" id="ARBA00023235"/>
    </source>
</evidence>
<feature type="binding site" evidence="17">
    <location>
        <position position="345"/>
    </location>
    <ligand>
        <name>(6S)-NADPHX</name>
        <dbReference type="ChEBI" id="CHEBI:64076"/>
    </ligand>
</feature>
<comment type="subunit">
    <text evidence="17">Homotetramer.</text>
</comment>
<keyword evidence="11 18" id="KW-0413">Isomerase</keyword>
<evidence type="ECO:0000256" key="7">
    <source>
        <dbReference type="ARBA" id="ARBA00022840"/>
    </source>
</evidence>
<evidence type="ECO:0000256" key="5">
    <source>
        <dbReference type="ARBA" id="ARBA00022723"/>
    </source>
</evidence>
<feature type="binding site" evidence="18">
    <location>
        <position position="134"/>
    </location>
    <ligand>
        <name>K(+)</name>
        <dbReference type="ChEBI" id="CHEBI:29103"/>
    </ligand>
</feature>
<evidence type="ECO:0000256" key="17">
    <source>
        <dbReference type="HAMAP-Rule" id="MF_01965"/>
    </source>
</evidence>
<comment type="catalytic activity">
    <reaction evidence="15 17 19">
        <text>(6S)-NADHX + ADP = AMP + phosphate + NADH + H(+)</text>
        <dbReference type="Rhea" id="RHEA:32223"/>
        <dbReference type="ChEBI" id="CHEBI:15378"/>
        <dbReference type="ChEBI" id="CHEBI:43474"/>
        <dbReference type="ChEBI" id="CHEBI:57945"/>
        <dbReference type="ChEBI" id="CHEBI:64074"/>
        <dbReference type="ChEBI" id="CHEBI:456215"/>
        <dbReference type="ChEBI" id="CHEBI:456216"/>
        <dbReference type="EC" id="4.2.1.136"/>
    </reaction>
</comment>
<dbReference type="InterPro" id="IPR030677">
    <property type="entry name" value="Nnr"/>
</dbReference>
<dbReference type="PROSITE" id="PS51383">
    <property type="entry name" value="YJEF_C_3"/>
    <property type="match status" value="1"/>
</dbReference>
<dbReference type="EC" id="5.1.99.6" evidence="19"/>
<keyword evidence="10 17" id="KW-0520">NAD</keyword>
<evidence type="ECO:0000256" key="3">
    <source>
        <dbReference type="ARBA" id="ARBA00006001"/>
    </source>
</evidence>
<evidence type="ECO:0000256" key="15">
    <source>
        <dbReference type="ARBA" id="ARBA00048238"/>
    </source>
</evidence>
<keyword evidence="9 18" id="KW-0630">Potassium</keyword>
<keyword evidence="23" id="KW-1185">Reference proteome</keyword>
<evidence type="ECO:0000259" key="20">
    <source>
        <dbReference type="PROSITE" id="PS51383"/>
    </source>
</evidence>
<comment type="catalytic activity">
    <reaction evidence="1 18 19">
        <text>(6R)-NADHX = (6S)-NADHX</text>
        <dbReference type="Rhea" id="RHEA:32215"/>
        <dbReference type="ChEBI" id="CHEBI:64074"/>
        <dbReference type="ChEBI" id="CHEBI:64075"/>
        <dbReference type="EC" id="5.1.99.6"/>
    </reaction>
</comment>
<comment type="catalytic activity">
    <reaction evidence="2 18 19">
        <text>(6R)-NADPHX = (6S)-NADPHX</text>
        <dbReference type="Rhea" id="RHEA:32227"/>
        <dbReference type="ChEBI" id="CHEBI:64076"/>
        <dbReference type="ChEBI" id="CHEBI:64077"/>
        <dbReference type="EC" id="5.1.99.6"/>
    </reaction>
</comment>
<comment type="catalytic activity">
    <reaction evidence="16 17 19">
        <text>(6S)-NADPHX + ADP = AMP + phosphate + NADPH + H(+)</text>
        <dbReference type="Rhea" id="RHEA:32235"/>
        <dbReference type="ChEBI" id="CHEBI:15378"/>
        <dbReference type="ChEBI" id="CHEBI:43474"/>
        <dbReference type="ChEBI" id="CHEBI:57783"/>
        <dbReference type="ChEBI" id="CHEBI:64076"/>
        <dbReference type="ChEBI" id="CHEBI:456215"/>
        <dbReference type="ChEBI" id="CHEBI:456216"/>
        <dbReference type="EC" id="4.2.1.136"/>
    </reaction>
</comment>
<evidence type="ECO:0000313" key="23">
    <source>
        <dbReference type="Proteomes" id="UP000198896"/>
    </source>
</evidence>
<evidence type="ECO:0000256" key="2">
    <source>
        <dbReference type="ARBA" id="ARBA00000909"/>
    </source>
</evidence>
<dbReference type="Gene3D" id="3.40.1190.20">
    <property type="match status" value="1"/>
</dbReference>
<feature type="binding site" evidence="18">
    <location>
        <position position="172"/>
    </location>
    <ligand>
        <name>(6S)-NADPHX</name>
        <dbReference type="ChEBI" id="CHEBI:64076"/>
    </ligand>
</feature>
<dbReference type="PROSITE" id="PS01050">
    <property type="entry name" value="YJEF_C_2"/>
    <property type="match status" value="1"/>
</dbReference>
<sequence>MQILLAEEMRALDRAAEEEIGIPGLVLMENAGRAVADAAEKVLGTCCHKKIVIFAGKGNNGGDGSGAGRWLHNRGAEVTLVLACVAEDLSGSAADELQYYIACGATVLEVTDAEDGPRFAEIENLAMQADLLIDALLGTGFSGKMRSLFIRLCGCINRVKETNPACGVLAVDIPTGVNADTGEADVSSVRADTTVTMALPKLGLYLYPGAEHAGTIQVADIGMPACLLKETDGNRTLITGEIVKALLPDRPKNAHKGSVGRVAVVAGSYGYIGAAALSSFAAVKGGAGLVTLLTPEDAREILAIKLTEVMVKGLPVSDNRLVTEEALEIVSESLDKADVLAIGPGFGVSEETGNLIREILVTTAVPCVIDADAITALKDHTELLSHMLAEKVLTPHPGEMSRITGVRIAEIEKNRVEVARLYAEKWQAVIVLKGMPTVIALPDGTVYLNNTGTPAMATGGSGDVLTGLIAALIGQGLPVADAAVAGVYIHGLAGELAAKDRIGMAASELLMMLPEARKQI</sequence>
<keyword evidence="12 17" id="KW-0456">Lyase</keyword>
<evidence type="ECO:0000256" key="10">
    <source>
        <dbReference type="ARBA" id="ARBA00023027"/>
    </source>
</evidence>
<dbReference type="InterPro" id="IPR017953">
    <property type="entry name" value="Carbohydrate_kinase_pred_CS"/>
</dbReference>
<evidence type="ECO:0000256" key="13">
    <source>
        <dbReference type="ARBA" id="ARBA00023268"/>
    </source>
</evidence>
<comment type="similarity">
    <text evidence="3 19">In the N-terminal section; belongs to the NnrE/AIBP family.</text>
</comment>
<accession>A0A1I2AWP0</accession>
<evidence type="ECO:0000256" key="9">
    <source>
        <dbReference type="ARBA" id="ARBA00022958"/>
    </source>
</evidence>
<dbReference type="Pfam" id="PF03853">
    <property type="entry name" value="YjeF_N"/>
    <property type="match status" value="1"/>
</dbReference>
<dbReference type="PANTHER" id="PTHR12592:SF0">
    <property type="entry name" value="ATP-DEPENDENT (S)-NAD(P)H-HYDRATE DEHYDRATASE"/>
    <property type="match status" value="1"/>
</dbReference>
<feature type="binding site" evidence="17">
    <location>
        <position position="463"/>
    </location>
    <ligand>
        <name>(6S)-NADPHX</name>
        <dbReference type="ChEBI" id="CHEBI:64076"/>
    </ligand>
</feature>
<dbReference type="NCBIfam" id="TIGR00197">
    <property type="entry name" value="yjeF_nterm"/>
    <property type="match status" value="1"/>
</dbReference>
<dbReference type="PIRSF" id="PIRSF017184">
    <property type="entry name" value="Nnr"/>
    <property type="match status" value="1"/>
</dbReference>
<proteinExistence type="inferred from homology"/>
<dbReference type="GO" id="GO:0052855">
    <property type="term" value="F:ADP-dependent NAD(P)H-hydrate dehydratase activity"/>
    <property type="evidence" value="ECO:0007669"/>
    <property type="project" value="UniProtKB-UniRule"/>
</dbReference>
<dbReference type="InterPro" id="IPR036652">
    <property type="entry name" value="YjeF_N_dom_sf"/>
</dbReference>
<dbReference type="SUPFAM" id="SSF64153">
    <property type="entry name" value="YjeF N-terminal domain-like"/>
    <property type="match status" value="1"/>
</dbReference>
<reference evidence="22 23" key="1">
    <citation type="submission" date="2016-10" db="EMBL/GenBank/DDBJ databases">
        <authorList>
            <person name="de Groot N.N."/>
        </authorList>
    </citation>
    <scope>NUCLEOTIDE SEQUENCE [LARGE SCALE GENOMIC DNA]</scope>
    <source>
        <strain evidence="22 23">DSM 9236</strain>
    </source>
</reference>
<dbReference type="PANTHER" id="PTHR12592">
    <property type="entry name" value="ATP-DEPENDENT (S)-NAD(P)H-HYDRATE DEHYDRATASE FAMILY MEMBER"/>
    <property type="match status" value="1"/>
</dbReference>
<evidence type="ECO:0000256" key="8">
    <source>
        <dbReference type="ARBA" id="ARBA00022857"/>
    </source>
</evidence>
<feature type="binding site" evidence="17">
    <location>
        <position position="396"/>
    </location>
    <ligand>
        <name>(6S)-NADPHX</name>
        <dbReference type="ChEBI" id="CHEBI:64076"/>
    </ligand>
</feature>
<dbReference type="CDD" id="cd01171">
    <property type="entry name" value="YXKO-related"/>
    <property type="match status" value="1"/>
</dbReference>
<feature type="binding site" evidence="17">
    <location>
        <position position="274"/>
    </location>
    <ligand>
        <name>(6S)-NADPHX</name>
        <dbReference type="ChEBI" id="CHEBI:64076"/>
    </ligand>
</feature>
<name>A0A1I2AWP0_9FIRM</name>
<dbReference type="GO" id="GO:0052856">
    <property type="term" value="F:NAD(P)HX epimerase activity"/>
    <property type="evidence" value="ECO:0007669"/>
    <property type="project" value="UniProtKB-UniRule"/>
</dbReference>
<dbReference type="NCBIfam" id="TIGR00196">
    <property type="entry name" value="yjeF_cterm"/>
    <property type="match status" value="1"/>
</dbReference>
<dbReference type="PROSITE" id="PS51385">
    <property type="entry name" value="YJEF_N"/>
    <property type="match status" value="1"/>
</dbReference>
<dbReference type="InterPro" id="IPR004443">
    <property type="entry name" value="YjeF_N_dom"/>
</dbReference>
<dbReference type="Gene3D" id="3.40.50.10260">
    <property type="entry name" value="YjeF N-terminal domain"/>
    <property type="match status" value="1"/>
</dbReference>
<feature type="binding site" evidence="18">
    <location>
        <begin position="59"/>
        <end position="63"/>
    </location>
    <ligand>
        <name>(6S)-NADPHX</name>
        <dbReference type="ChEBI" id="CHEBI:64076"/>
    </ligand>
</feature>
<dbReference type="InterPro" id="IPR000631">
    <property type="entry name" value="CARKD"/>
</dbReference>
<dbReference type="SUPFAM" id="SSF53613">
    <property type="entry name" value="Ribokinase-like"/>
    <property type="match status" value="1"/>
</dbReference>
<comment type="cofactor">
    <cofactor evidence="17">
        <name>Mg(2+)</name>
        <dbReference type="ChEBI" id="CHEBI:18420"/>
    </cofactor>
</comment>
<evidence type="ECO:0000313" key="22">
    <source>
        <dbReference type="EMBL" id="SFE48157.1"/>
    </source>
</evidence>
<dbReference type="GO" id="GO:0046872">
    <property type="term" value="F:metal ion binding"/>
    <property type="evidence" value="ECO:0007669"/>
    <property type="project" value="UniProtKB-UniRule"/>
</dbReference>
<gene>
    <name evidence="17" type="primary">nnrD</name>
    <name evidence="18" type="synonym">nnrE</name>
    <name evidence="22" type="ORF">SAMN05216245_10757</name>
</gene>
<keyword evidence="13" id="KW-0511">Multifunctional enzyme</keyword>
<keyword evidence="6 17" id="KW-0547">Nucleotide-binding</keyword>
<comment type="function">
    <text evidence="17">Catalyzes the dehydration of the S-form of NAD(P)HX at the expense of ADP, which is converted to AMP. Together with NAD(P)HX epimerase, which catalyzes the epimerization of the S- and R-forms, the enzyme allows the repair of both epimers of NAD(P)HX, a damaged form of NAD(P)H that is a result of enzymatic or heat-dependent hydration.</text>
</comment>
<keyword evidence="8 17" id="KW-0521">NADP</keyword>
<dbReference type="EC" id="4.2.1.136" evidence="19"/>
<evidence type="ECO:0000256" key="19">
    <source>
        <dbReference type="PIRNR" id="PIRNR017184"/>
    </source>
</evidence>
<dbReference type="Pfam" id="PF01256">
    <property type="entry name" value="Carb_kinase"/>
    <property type="match status" value="1"/>
</dbReference>
<feature type="binding site" evidence="17">
    <location>
        <begin position="433"/>
        <end position="437"/>
    </location>
    <ligand>
        <name>AMP</name>
        <dbReference type="ChEBI" id="CHEBI:456215"/>
    </ligand>
</feature>
<comment type="similarity">
    <text evidence="4 19">In the C-terminal section; belongs to the NnrD/CARKD family.</text>
</comment>
<comment type="function">
    <text evidence="18">Catalyzes the epimerization of the S- and R-forms of NAD(P)HX, a damaged form of NAD(P)H that is a result of enzymatic or heat-dependent hydration. This is a prerequisite for the S-specific NAD(P)H-hydrate dehydratase to allow the repair of both epimers of NAD(P)HX.</text>
</comment>
<dbReference type="HAMAP" id="MF_01965">
    <property type="entry name" value="NADHX_dehydratase"/>
    <property type="match status" value="1"/>
</dbReference>
<feature type="binding site" evidence="17">
    <location>
        <position position="462"/>
    </location>
    <ligand>
        <name>AMP</name>
        <dbReference type="ChEBI" id="CHEBI:456215"/>
    </ligand>
</feature>
<feature type="binding site" evidence="18">
    <location>
        <position position="175"/>
    </location>
    <ligand>
        <name>K(+)</name>
        <dbReference type="ChEBI" id="CHEBI:29103"/>
    </ligand>
</feature>
<comment type="function">
    <text evidence="14 19">Bifunctional enzyme that catalyzes the epimerization of the S- and R-forms of NAD(P)HX and the dehydration of the S-form of NAD(P)HX at the expense of ADP, which is converted to AMP. This allows the repair of both epimers of NAD(P)HX, a damaged form of NAD(P)H that is a result of enzymatic or heat-dependent hydration.</text>
</comment>
<dbReference type="GO" id="GO:0046496">
    <property type="term" value="P:nicotinamide nucleotide metabolic process"/>
    <property type="evidence" value="ECO:0007669"/>
    <property type="project" value="UniProtKB-UniRule"/>
</dbReference>
<evidence type="ECO:0000256" key="14">
    <source>
        <dbReference type="ARBA" id="ARBA00025153"/>
    </source>
</evidence>
<dbReference type="AlphaFoldDB" id="A0A1I2AWP0"/>
<keyword evidence="7 17" id="KW-0067">ATP-binding</keyword>
<comment type="cofactor">
    <cofactor evidence="18 19">
        <name>K(+)</name>
        <dbReference type="ChEBI" id="CHEBI:29103"/>
    </cofactor>
    <text evidence="18 19">Binds 1 potassium ion per subunit.</text>
</comment>
<dbReference type="GO" id="GO:0110051">
    <property type="term" value="P:metabolite repair"/>
    <property type="evidence" value="ECO:0007669"/>
    <property type="project" value="TreeGrafter"/>
</dbReference>